<accession>A0A8D0GNL8</accession>
<feature type="coiled-coil region" evidence="9">
    <location>
        <begin position="110"/>
        <end position="147"/>
    </location>
</feature>
<dbReference type="InterPro" id="IPR026140">
    <property type="entry name" value="Ribosomal_mS26"/>
</dbReference>
<dbReference type="Proteomes" id="UP000694392">
    <property type="component" value="Unplaced"/>
</dbReference>
<keyword evidence="6" id="KW-0687">Ribonucleoprotein</keyword>
<keyword evidence="4" id="KW-0689">Ribosomal protein</keyword>
<evidence type="ECO:0000256" key="3">
    <source>
        <dbReference type="ARBA" id="ARBA00022946"/>
    </source>
</evidence>
<feature type="region of interest" description="Disordered" evidence="10">
    <location>
        <begin position="24"/>
        <end position="46"/>
    </location>
</feature>
<dbReference type="Pfam" id="PF14943">
    <property type="entry name" value="MRP-S26"/>
    <property type="match status" value="1"/>
</dbReference>
<evidence type="ECO:0000256" key="9">
    <source>
        <dbReference type="SAM" id="Coils"/>
    </source>
</evidence>
<evidence type="ECO:0000256" key="5">
    <source>
        <dbReference type="ARBA" id="ARBA00023128"/>
    </source>
</evidence>
<keyword evidence="3" id="KW-0809">Transit peptide</keyword>
<evidence type="ECO:0000256" key="2">
    <source>
        <dbReference type="ARBA" id="ARBA00009672"/>
    </source>
</evidence>
<protein>
    <recommendedName>
        <fullName evidence="7">Small ribosomal subunit protein mS26</fullName>
    </recommendedName>
    <alternativeName>
        <fullName evidence="8">28S ribosomal protein S26, mitochondrial</fullName>
    </alternativeName>
</protein>
<dbReference type="GeneTree" id="ENSGT00390000008453"/>
<reference evidence="11" key="1">
    <citation type="submission" date="2025-08" db="UniProtKB">
        <authorList>
            <consortium name="Ensembl"/>
        </authorList>
    </citation>
    <scope>IDENTIFICATION</scope>
</reference>
<comment type="similarity">
    <text evidence="2">Belongs to the mitochondrion-specific ribosomal protein mS26 family.</text>
</comment>
<evidence type="ECO:0000256" key="10">
    <source>
        <dbReference type="SAM" id="MobiDB-lite"/>
    </source>
</evidence>
<evidence type="ECO:0000256" key="8">
    <source>
        <dbReference type="ARBA" id="ARBA00035344"/>
    </source>
</evidence>
<dbReference type="PANTHER" id="PTHR21035">
    <property type="entry name" value="28S RIBOSOMAL PROTEIN S26, MITOCHONDRIAL"/>
    <property type="match status" value="1"/>
</dbReference>
<name>A0A8D0GNL8_SPHPU</name>
<evidence type="ECO:0000313" key="11">
    <source>
        <dbReference type="Ensembl" id="ENSSPUP00000011218.1"/>
    </source>
</evidence>
<proteinExistence type="inferred from homology"/>
<evidence type="ECO:0000256" key="1">
    <source>
        <dbReference type="ARBA" id="ARBA00004173"/>
    </source>
</evidence>
<comment type="subcellular location">
    <subcellularLocation>
        <location evidence="1">Mitochondrion</location>
    </subcellularLocation>
</comment>
<sequence length="206" mass="23674">MFPAALARGSAPLSRRLFPLWTQPARGRKSRDVPPAKSKAGRVKMPPPVDPAELLVVTERYRQYRLVVSAVRAEFKEEQMRQVYSERVGELAQRREKELADEHARLMAFNNAENERLHELRLERLRKEEAEEQHRKAQGALEQASLMEEFLKEKEREVLQLQVRQAPCRGEGRSPTSHCPICYAAVVRPFRRQSAAPCGSEFCIQG</sequence>
<dbReference type="PANTHER" id="PTHR21035:SF2">
    <property type="entry name" value="SMALL RIBOSOMAL SUBUNIT PROTEIN MS26"/>
    <property type="match status" value="1"/>
</dbReference>
<dbReference type="GO" id="GO:0005763">
    <property type="term" value="C:mitochondrial small ribosomal subunit"/>
    <property type="evidence" value="ECO:0007669"/>
    <property type="project" value="InterPro"/>
</dbReference>
<evidence type="ECO:0000256" key="7">
    <source>
        <dbReference type="ARBA" id="ARBA00035138"/>
    </source>
</evidence>
<keyword evidence="9" id="KW-0175">Coiled coil</keyword>
<reference evidence="11" key="2">
    <citation type="submission" date="2025-09" db="UniProtKB">
        <authorList>
            <consortium name="Ensembl"/>
        </authorList>
    </citation>
    <scope>IDENTIFICATION</scope>
</reference>
<evidence type="ECO:0000256" key="6">
    <source>
        <dbReference type="ARBA" id="ARBA00023274"/>
    </source>
</evidence>
<dbReference type="AlphaFoldDB" id="A0A8D0GNL8"/>
<evidence type="ECO:0000313" key="12">
    <source>
        <dbReference type="Proteomes" id="UP000694392"/>
    </source>
</evidence>
<gene>
    <name evidence="11" type="primary">MRPS26</name>
</gene>
<organism evidence="11 12">
    <name type="scientific">Sphenodon punctatus</name>
    <name type="common">Tuatara</name>
    <name type="synonym">Hatteria punctata</name>
    <dbReference type="NCBI Taxonomy" id="8508"/>
    <lineage>
        <taxon>Eukaryota</taxon>
        <taxon>Metazoa</taxon>
        <taxon>Chordata</taxon>
        <taxon>Craniata</taxon>
        <taxon>Vertebrata</taxon>
        <taxon>Euteleostomi</taxon>
        <taxon>Lepidosauria</taxon>
        <taxon>Sphenodontia</taxon>
        <taxon>Sphenodontidae</taxon>
        <taxon>Sphenodon</taxon>
    </lineage>
</organism>
<keyword evidence="12" id="KW-1185">Reference proteome</keyword>
<dbReference type="GO" id="GO:0005654">
    <property type="term" value="C:nucleoplasm"/>
    <property type="evidence" value="ECO:0007669"/>
    <property type="project" value="Ensembl"/>
</dbReference>
<dbReference type="Ensembl" id="ENSSPUT00000011955.1">
    <property type="protein sequence ID" value="ENSSPUP00000011218.1"/>
    <property type="gene ID" value="ENSSPUG00000008616.1"/>
</dbReference>
<keyword evidence="5" id="KW-0496">Mitochondrion</keyword>
<evidence type="ECO:0000256" key="4">
    <source>
        <dbReference type="ARBA" id="ARBA00022980"/>
    </source>
</evidence>